<dbReference type="RefSeq" id="WP_243633477.1">
    <property type="nucleotide sequence ID" value="NZ_LN555523.1"/>
</dbReference>
<name>A0A1V1I1F6_9FIRM</name>
<evidence type="ECO:0000313" key="2">
    <source>
        <dbReference type="EMBL" id="CED94048.1"/>
    </source>
</evidence>
<proteinExistence type="predicted"/>
<feature type="transmembrane region" description="Helical" evidence="1">
    <location>
        <begin position="163"/>
        <end position="181"/>
    </location>
</feature>
<keyword evidence="3" id="KW-1185">Reference proteome</keyword>
<feature type="transmembrane region" description="Helical" evidence="1">
    <location>
        <begin position="331"/>
        <end position="355"/>
    </location>
</feature>
<feature type="transmembrane region" description="Helical" evidence="1">
    <location>
        <begin position="292"/>
        <end position="311"/>
    </location>
</feature>
<dbReference type="KEGG" id="ril:CRIB_1440"/>
<feature type="transmembrane region" description="Helical" evidence="1">
    <location>
        <begin position="220"/>
        <end position="244"/>
    </location>
</feature>
<gene>
    <name evidence="2" type="ORF">CRIB_1440</name>
</gene>
<dbReference type="Proteomes" id="UP000245622">
    <property type="component" value="Chromosome 1"/>
</dbReference>
<sequence>MKEANRKKWTNIEVVGLILVISSLLALIFSPDSLSNLFNSITAQVFPIVVDVFLTSDVGIAIVVSVIVGRILERFGFTDALIRLFLPIMKLLNINPSVVIPSIYNILGDINASGKVAGPVLVKANATKAEQKIAVATMIQNPQSFATFVLGIITLSVFKINSLPVVILSIFLPLIIVPFILSKTIYRNTKGVELEELPRFTPDTPIMKVLFDSGAEGMHLLLLVIIPAVAVVFSIIGVLDFLGIWSQIQYYMGSILSVLGIEPSSGIVSFLVSPTLAMSQVADLVGQINPRLVVGGFVLANSGLPLSVIVGQVPVTWAESTDLTEKEALNAAVLGCLIRVVTATILAYALTPFIVG</sequence>
<accession>A0A1V1I1F6</accession>
<feature type="transmembrane region" description="Helical" evidence="1">
    <location>
        <begin position="12"/>
        <end position="29"/>
    </location>
</feature>
<dbReference type="GeneID" id="82205474"/>
<feature type="transmembrane region" description="Helical" evidence="1">
    <location>
        <begin position="41"/>
        <end position="68"/>
    </location>
</feature>
<keyword evidence="1" id="KW-0472">Membrane</keyword>
<protein>
    <submittedName>
        <fullName evidence="2">Uncharacterized protein</fullName>
    </submittedName>
</protein>
<feature type="transmembrane region" description="Helical" evidence="1">
    <location>
        <begin position="133"/>
        <end position="157"/>
    </location>
</feature>
<feature type="transmembrane region" description="Helical" evidence="1">
    <location>
        <begin position="250"/>
        <end position="272"/>
    </location>
</feature>
<keyword evidence="1" id="KW-1133">Transmembrane helix</keyword>
<organism evidence="2 3">
    <name type="scientific">Romboutsia ilealis</name>
    <dbReference type="NCBI Taxonomy" id="1115758"/>
    <lineage>
        <taxon>Bacteria</taxon>
        <taxon>Bacillati</taxon>
        <taxon>Bacillota</taxon>
        <taxon>Clostridia</taxon>
        <taxon>Peptostreptococcales</taxon>
        <taxon>Peptostreptococcaceae</taxon>
        <taxon>Romboutsia</taxon>
    </lineage>
</organism>
<keyword evidence="1" id="KW-0812">Transmembrane</keyword>
<evidence type="ECO:0000313" key="3">
    <source>
        <dbReference type="Proteomes" id="UP000245622"/>
    </source>
</evidence>
<reference evidence="2 3" key="1">
    <citation type="submission" date="2014-04" db="EMBL/GenBank/DDBJ databases">
        <authorList>
            <person name="Hornung B.V."/>
        </authorList>
    </citation>
    <scope>NUCLEOTIDE SEQUENCE [LARGE SCALE GENOMIC DNA]</scope>
    <source>
        <strain evidence="2 3">CRIB</strain>
    </source>
</reference>
<dbReference type="EMBL" id="LN555523">
    <property type="protein sequence ID" value="CED94048.1"/>
    <property type="molecule type" value="Genomic_DNA"/>
</dbReference>
<dbReference type="AlphaFoldDB" id="A0A1V1I1F6"/>
<evidence type="ECO:0000256" key="1">
    <source>
        <dbReference type="SAM" id="Phobius"/>
    </source>
</evidence>